<reference evidence="2 3" key="1">
    <citation type="journal article" date="2016" name="Mol. Biol. Evol.">
        <title>Genome-Wide Survey of Gut Fungi (Harpellales) Reveals the First Horizontally Transferred Ubiquitin Gene from a Mosquito Host.</title>
        <authorList>
            <person name="Wang Y."/>
            <person name="White M.M."/>
            <person name="Kvist S."/>
            <person name="Moncalvo J.M."/>
        </authorList>
    </citation>
    <scope>NUCLEOTIDE SEQUENCE [LARGE SCALE GENOMIC DNA]</scope>
    <source>
        <strain evidence="2 3">ALG-7-W6</strain>
    </source>
</reference>
<dbReference type="AlphaFoldDB" id="A0A1R0H276"/>
<dbReference type="OrthoDB" id="5395350at2759"/>
<keyword evidence="3" id="KW-1185">Reference proteome</keyword>
<evidence type="ECO:0000313" key="2">
    <source>
        <dbReference type="EMBL" id="OLY83252.1"/>
    </source>
</evidence>
<gene>
    <name evidence="2" type="ORF">AYI68_g2609</name>
</gene>
<dbReference type="EMBL" id="LSSL01000993">
    <property type="protein sequence ID" value="OLY83252.1"/>
    <property type="molecule type" value="Genomic_DNA"/>
</dbReference>
<name>A0A1R0H276_9FUNG</name>
<accession>A0A1R0H276</accession>
<feature type="compositionally biased region" description="Polar residues" evidence="1">
    <location>
        <begin position="371"/>
        <end position="395"/>
    </location>
</feature>
<evidence type="ECO:0000313" key="3">
    <source>
        <dbReference type="Proteomes" id="UP000187455"/>
    </source>
</evidence>
<protein>
    <recommendedName>
        <fullName evidence="4">C3H1-type domain-containing protein</fullName>
    </recommendedName>
</protein>
<comment type="caution">
    <text evidence="2">The sequence shown here is derived from an EMBL/GenBank/DDBJ whole genome shotgun (WGS) entry which is preliminary data.</text>
</comment>
<proteinExistence type="predicted"/>
<feature type="region of interest" description="Disordered" evidence="1">
    <location>
        <begin position="196"/>
        <end position="229"/>
    </location>
</feature>
<feature type="compositionally biased region" description="Low complexity" evidence="1">
    <location>
        <begin position="210"/>
        <end position="226"/>
    </location>
</feature>
<feature type="compositionally biased region" description="Polar residues" evidence="1">
    <location>
        <begin position="196"/>
        <end position="205"/>
    </location>
</feature>
<evidence type="ECO:0000256" key="1">
    <source>
        <dbReference type="SAM" id="MobiDB-lite"/>
    </source>
</evidence>
<feature type="region of interest" description="Disordered" evidence="1">
    <location>
        <begin position="326"/>
        <end position="400"/>
    </location>
</feature>
<dbReference type="Proteomes" id="UP000187455">
    <property type="component" value="Unassembled WGS sequence"/>
</dbReference>
<evidence type="ECO:0008006" key="4">
    <source>
        <dbReference type="Google" id="ProtNLM"/>
    </source>
</evidence>
<feature type="compositionally biased region" description="Polar residues" evidence="1">
    <location>
        <begin position="326"/>
        <end position="363"/>
    </location>
</feature>
<organism evidence="2 3">
    <name type="scientific">Smittium mucronatum</name>
    <dbReference type="NCBI Taxonomy" id="133383"/>
    <lineage>
        <taxon>Eukaryota</taxon>
        <taxon>Fungi</taxon>
        <taxon>Fungi incertae sedis</taxon>
        <taxon>Zoopagomycota</taxon>
        <taxon>Kickxellomycotina</taxon>
        <taxon>Harpellomycetes</taxon>
        <taxon>Harpellales</taxon>
        <taxon>Legeriomycetaceae</taxon>
        <taxon>Smittium</taxon>
    </lineage>
</organism>
<sequence length="530" mass="56676">MTFNVLHDAKPTAPIFCYWENNGGCLRPNCPFTHTNKPVVSDAPSTTSASSAASSTLATNPVALSANASNFLTPSGNSQTNSTLSNPFFHAGSVRELPHLKGNDFIPKPTVYPEPSVLPKPKLQLLSAGDGQKGDSSNLKETENQQIPNIPTVSKTTNLQEINITIPENKKHAVSIDKKIGSSAKLQHIGPSTISTVGTGLNSTKPVEMNSINSGTLNSSSDSSVSITPKKDRPLLVSKKVTVNPPDSGKKRLNELSINPKPKKMVASSSKKIVTSTGTIKVKSLAEILAEKRAKKAQLAVSVFPTSSVPAILPKISVAAKSMTGLGTKNSSATSEKVTFPSTPKNSNITHPTFSGSTNNIQNRCVDASNERTVPQKQGQSSPFLRNRTASNYSNPDLPAKQMQNSQIFSDFNLKNQTAGKPVESNSVSPKTASFGLADEDISTSELPASDSLKVEPHNGHKDSQPLCFSPSSAEKSGLEENSFYFTDMELNGTGILAELDDFESDLDIDLGDEIYSLDHDPVLWKPLQY</sequence>